<feature type="compositionally biased region" description="Low complexity" evidence="1">
    <location>
        <begin position="187"/>
        <end position="197"/>
    </location>
</feature>
<dbReference type="GeneID" id="9626922"/>
<gene>
    <name evidence="2" type="ORF">VOLCADRAFT_107685</name>
</gene>
<dbReference type="AlphaFoldDB" id="D8UFM2"/>
<dbReference type="RefSeq" id="XP_002957472.1">
    <property type="nucleotide sequence ID" value="XM_002957426.1"/>
</dbReference>
<name>D8UFM2_VOLCA</name>
<dbReference type="Proteomes" id="UP000001058">
    <property type="component" value="Unassembled WGS sequence"/>
</dbReference>
<feature type="compositionally biased region" description="Polar residues" evidence="1">
    <location>
        <begin position="326"/>
        <end position="338"/>
    </location>
</feature>
<dbReference type="STRING" id="3068.D8UFM2"/>
<dbReference type="InParanoid" id="D8UFM2"/>
<feature type="compositionally biased region" description="Low complexity" evidence="1">
    <location>
        <begin position="345"/>
        <end position="382"/>
    </location>
</feature>
<protein>
    <submittedName>
        <fullName evidence="2">Uncharacterized protein</fullName>
    </submittedName>
</protein>
<sequence>MAVSRPQGQRCHAQLNRQRSLLVVSLSEYRSSKRKTPVSTPQQCKGQRGSPATASLAAAELTASIRACSSPAQLLNLYQLHGSDFNAFQAHTALNRLVDVTSFPPSGDLDPQLNGVSLEDGQRTQEQPGELQFTPQLTGRLRVLQGQEVAQPPLHGDQDEDAERRESNYEASTSESAPDSPPQGVRSQQKLLLPQKSSQRRPQVAAGQQLQLQQEEQQELGSAMQVQQSFGVSKSGNQAVQQQQDQQPLPPRRLVVSMVSGLVAILSHACHKLDGRDVAEAARALSRLRYQDASMLWRLEQRSLKLMKAGHRTRAPKAVARKEASGTRQRGSSSSNSLPARLDSTGTAGTAVKAGTGAHKLKQSQQQLDRQSDTQQQQQDAQAGMEADGLYTLIAAFGAMGHRPSAAWRAAVVQATEPHLTTFAASPRGRLPLLISYLGAFGATPPLRALAAGLAAMKHIPGGAWMAEYLAASERQLADYSAWELVSTVASLARLRCSPGELWLERFYSCAAAHVGTTGGLTGRLLLPLSTLLLVQAAVLLSSLSHLQCKPAGEWLTLLLLGTRRSLGEATAEELTDVLDTLARLRFRPPELWMQQYFTASFQRLPFQTPEQCCTMAVALSKLGRRPQALWLGELARHMGSKLALMPAGQQSLALAALVELGYVPSSAWLEAYEKQSNAKLAENSAEELCRALEALVKVGFRPQASWLYAFIMAAYSKLDSFGSAQLALIFDRLPELTPHGSWLDEIIQICAAEASMRAIQPQTAQQVQQLELAVATPELAPHHQQPVQGAPQRVLTADQQPAVAGEAVGAAGVDIAVTATPALSTAQPVPVPEAEVIASVEVAAELPSLETAVSEPAGIGLFAAGAVDVSAITSGITTATGSSGNSYSAAAASGSGLFVQDVKGWDALERLAAADIDSAPAAPHGTIAISPDLIPAVGGVLSAGAACGSLLNGAGAGVGMSLSILGDGGGMNTVADLGAANGVGNGAEAGPLQRLQEVERVLVEPGAAASVALTVAGATSCNSQSRSYGNTSISNGSRNPSRSSSGNGNGSRVTSRGRGRGDGPGGGDDGGAPGGEGGGRWTDELAADMEDPSPVGSGAAAGSGRAPDAGNDGRVQYLDSASLSRLMGAPDGPPGPDFSNCQKRARESRAVRGGGGGGPFQLGRIWTNEGAGGGAAAGPITGPIPSPSG</sequence>
<reference evidence="2 3" key="1">
    <citation type="journal article" date="2010" name="Science">
        <title>Genomic analysis of organismal complexity in the multicellular green alga Volvox carteri.</title>
        <authorList>
            <person name="Prochnik S.E."/>
            <person name="Umen J."/>
            <person name="Nedelcu A.M."/>
            <person name="Hallmann A."/>
            <person name="Miller S.M."/>
            <person name="Nishii I."/>
            <person name="Ferris P."/>
            <person name="Kuo A."/>
            <person name="Mitros T."/>
            <person name="Fritz-Laylin L.K."/>
            <person name="Hellsten U."/>
            <person name="Chapman J."/>
            <person name="Simakov O."/>
            <person name="Rensing S.A."/>
            <person name="Terry A."/>
            <person name="Pangilinan J."/>
            <person name="Kapitonov V."/>
            <person name="Jurka J."/>
            <person name="Salamov A."/>
            <person name="Shapiro H."/>
            <person name="Schmutz J."/>
            <person name="Grimwood J."/>
            <person name="Lindquist E."/>
            <person name="Lucas S."/>
            <person name="Grigoriev I.V."/>
            <person name="Schmitt R."/>
            <person name="Kirk D."/>
            <person name="Rokhsar D.S."/>
        </authorList>
    </citation>
    <scope>NUCLEOTIDE SEQUENCE [LARGE SCALE GENOMIC DNA]</scope>
    <source>
        <strain evidence="3">f. Nagariensis / Eve</strain>
    </source>
</reference>
<feature type="region of interest" description="Disordered" evidence="1">
    <location>
        <begin position="308"/>
        <end position="383"/>
    </location>
</feature>
<feature type="region of interest" description="Disordered" evidence="1">
    <location>
        <begin position="150"/>
        <end position="251"/>
    </location>
</feature>
<feature type="region of interest" description="Disordered" evidence="1">
    <location>
        <begin position="105"/>
        <end position="130"/>
    </location>
</feature>
<evidence type="ECO:0000313" key="2">
    <source>
        <dbReference type="EMBL" id="EFJ41527.1"/>
    </source>
</evidence>
<evidence type="ECO:0000256" key="1">
    <source>
        <dbReference type="SAM" id="MobiDB-lite"/>
    </source>
</evidence>
<dbReference type="EMBL" id="GL378394">
    <property type="protein sequence ID" value="EFJ41527.1"/>
    <property type="molecule type" value="Genomic_DNA"/>
</dbReference>
<dbReference type="OrthoDB" id="193188at2759"/>
<feature type="compositionally biased region" description="Polar residues" evidence="1">
    <location>
        <begin position="224"/>
        <end position="237"/>
    </location>
</feature>
<keyword evidence="3" id="KW-1185">Reference proteome</keyword>
<feature type="region of interest" description="Disordered" evidence="1">
    <location>
        <begin position="1022"/>
        <end position="1190"/>
    </location>
</feature>
<feature type="compositionally biased region" description="Polar residues" evidence="1">
    <location>
        <begin position="1022"/>
        <end position="1034"/>
    </location>
</feature>
<feature type="compositionally biased region" description="Gly residues" evidence="1">
    <location>
        <begin position="1063"/>
        <end position="1081"/>
    </location>
</feature>
<proteinExistence type="predicted"/>
<organism evidence="3">
    <name type="scientific">Volvox carteri f. nagariensis</name>
    <dbReference type="NCBI Taxonomy" id="3068"/>
    <lineage>
        <taxon>Eukaryota</taxon>
        <taxon>Viridiplantae</taxon>
        <taxon>Chlorophyta</taxon>
        <taxon>core chlorophytes</taxon>
        <taxon>Chlorophyceae</taxon>
        <taxon>CS clade</taxon>
        <taxon>Chlamydomonadales</taxon>
        <taxon>Volvocaceae</taxon>
        <taxon>Volvox</taxon>
    </lineage>
</organism>
<dbReference type="KEGG" id="vcn:VOLCADRAFT_107685"/>
<feature type="compositionally biased region" description="Low complexity" evidence="1">
    <location>
        <begin position="1093"/>
        <end position="1111"/>
    </location>
</feature>
<evidence type="ECO:0000313" key="3">
    <source>
        <dbReference type="Proteomes" id="UP000001058"/>
    </source>
</evidence>
<feature type="compositionally biased region" description="Low complexity" evidence="1">
    <location>
        <begin position="238"/>
        <end position="247"/>
    </location>
</feature>
<feature type="compositionally biased region" description="Low complexity" evidence="1">
    <location>
        <begin position="1035"/>
        <end position="1057"/>
    </location>
</feature>
<accession>D8UFM2</accession>